<dbReference type="InParanoid" id="C3YYQ7"/>
<dbReference type="CDD" id="cd00037">
    <property type="entry name" value="CLECT"/>
    <property type="match status" value="1"/>
</dbReference>
<accession>C3YYQ7</accession>
<evidence type="ECO:0000259" key="3">
    <source>
        <dbReference type="PROSITE" id="PS50041"/>
    </source>
</evidence>
<dbReference type="PANTHER" id="PTHR22801:SF63">
    <property type="entry name" value="C-TYPE LECTIN DOMAIN-CONTAINING PROTEIN"/>
    <property type="match status" value="1"/>
</dbReference>
<dbReference type="Pfam" id="PF00059">
    <property type="entry name" value="Lectin_C"/>
    <property type="match status" value="1"/>
</dbReference>
<sequence>MDDTVEFTTPDESTDTPDSQVKHHIERDNTNILRQTGTPKNDSEHPTDTKAGGTFPVAVGRNIIGLFDNTEYTTGSAQQPGHRKLPAIPRWLTIEADDCDDNPDSHVYHNSELDDINSLQQDVGQRDDTEEDNASSNNGRKDESGSINCQTYVPGALRQDSNKEQHPVARSSTIEADNSDHNRDDSNGLQQATEDKGQWADKEKETASLNNVQKDDSGLLKNPTYVSGAVPQNNINELPAIPRWLTIEADDCDDDPDSHVYHNSDLDDINSLQQDVGQRDDTEEDNASSNNGRKDESGSIICQTYVPGALRQDSSKEQHPVARSSNIEADNSDHKRDDSNGLQQATEDNGQRADKEKETASLNNVQKDDSGLLKNPTYVSGAVPQNNINAVMSDSCPPGYKLLTSTCVRLSSRKMTYWNAKSACKKEGATLAMPKTEELDHALRDLVRMEGGNSEHWIGLKKKWCFLLHERRWKWEDGSTLSNYKGWSPGQPDNHGWRHSCVNYFAGGAGFPMWGDRVCDLRHRFICQKSSV</sequence>
<name>C3YYQ7_BRAFL</name>
<evidence type="ECO:0000256" key="1">
    <source>
        <dbReference type="ARBA" id="ARBA00023157"/>
    </source>
</evidence>
<dbReference type="InterPro" id="IPR001304">
    <property type="entry name" value="C-type_lectin-like"/>
</dbReference>
<dbReference type="PANTHER" id="PTHR22801">
    <property type="entry name" value="LITHOSTATHINE"/>
    <property type="match status" value="1"/>
</dbReference>
<dbReference type="SMART" id="SM00034">
    <property type="entry name" value="CLECT"/>
    <property type="match status" value="1"/>
</dbReference>
<feature type="region of interest" description="Disordered" evidence="2">
    <location>
        <begin position="123"/>
        <end position="204"/>
    </location>
</feature>
<protein>
    <recommendedName>
        <fullName evidence="3">C-type lectin domain-containing protein</fullName>
    </recommendedName>
</protein>
<keyword evidence="1" id="KW-1015">Disulfide bond</keyword>
<gene>
    <name evidence="4" type="ORF">BRAFLDRAFT_83178</name>
</gene>
<dbReference type="SUPFAM" id="SSF56436">
    <property type="entry name" value="C-type lectin-like"/>
    <property type="match status" value="1"/>
</dbReference>
<dbReference type="InterPro" id="IPR018378">
    <property type="entry name" value="C-type_lectin_CS"/>
</dbReference>
<feature type="region of interest" description="Disordered" evidence="2">
    <location>
        <begin position="276"/>
        <end position="378"/>
    </location>
</feature>
<dbReference type="EMBL" id="GG666565">
    <property type="protein sequence ID" value="EEN54415.1"/>
    <property type="molecule type" value="Genomic_DNA"/>
</dbReference>
<reference evidence="4" key="1">
    <citation type="journal article" date="2008" name="Nature">
        <title>The amphioxus genome and the evolution of the chordate karyotype.</title>
        <authorList>
            <consortium name="US DOE Joint Genome Institute (JGI-PGF)"/>
            <person name="Putnam N.H."/>
            <person name="Butts T."/>
            <person name="Ferrier D.E.K."/>
            <person name="Furlong R.F."/>
            <person name="Hellsten U."/>
            <person name="Kawashima T."/>
            <person name="Robinson-Rechavi M."/>
            <person name="Shoguchi E."/>
            <person name="Terry A."/>
            <person name="Yu J.-K."/>
            <person name="Benito-Gutierrez E.L."/>
            <person name="Dubchak I."/>
            <person name="Garcia-Fernandez J."/>
            <person name="Gibson-Brown J.J."/>
            <person name="Grigoriev I.V."/>
            <person name="Horton A.C."/>
            <person name="de Jong P.J."/>
            <person name="Jurka J."/>
            <person name="Kapitonov V.V."/>
            <person name="Kohara Y."/>
            <person name="Kuroki Y."/>
            <person name="Lindquist E."/>
            <person name="Lucas S."/>
            <person name="Osoegawa K."/>
            <person name="Pennacchio L.A."/>
            <person name="Salamov A.A."/>
            <person name="Satou Y."/>
            <person name="Sauka-Spengler T."/>
            <person name="Schmutz J."/>
            <person name="Shin-I T."/>
            <person name="Toyoda A."/>
            <person name="Bronner-Fraser M."/>
            <person name="Fujiyama A."/>
            <person name="Holland L.Z."/>
            <person name="Holland P.W.H."/>
            <person name="Satoh N."/>
            <person name="Rokhsar D.S."/>
        </authorList>
    </citation>
    <scope>NUCLEOTIDE SEQUENCE [LARGE SCALE GENOMIC DNA]</scope>
    <source>
        <strain evidence="4">S238N-H82</strain>
        <tissue evidence="4">Testes</tissue>
    </source>
</reference>
<dbReference type="InterPro" id="IPR016187">
    <property type="entry name" value="CTDL_fold"/>
</dbReference>
<organism>
    <name type="scientific">Branchiostoma floridae</name>
    <name type="common">Florida lancelet</name>
    <name type="synonym">Amphioxus</name>
    <dbReference type="NCBI Taxonomy" id="7739"/>
    <lineage>
        <taxon>Eukaryota</taxon>
        <taxon>Metazoa</taxon>
        <taxon>Chordata</taxon>
        <taxon>Cephalochordata</taxon>
        <taxon>Leptocardii</taxon>
        <taxon>Amphioxiformes</taxon>
        <taxon>Branchiostomatidae</taxon>
        <taxon>Branchiostoma</taxon>
    </lineage>
</organism>
<feature type="compositionally biased region" description="Basic and acidic residues" evidence="2">
    <location>
        <begin position="349"/>
        <end position="359"/>
    </location>
</feature>
<feature type="compositionally biased region" description="Basic and acidic residues" evidence="2">
    <location>
        <begin position="193"/>
        <end position="204"/>
    </location>
</feature>
<feature type="region of interest" description="Disordered" evidence="2">
    <location>
        <begin position="1"/>
        <end position="55"/>
    </location>
</feature>
<dbReference type="Gene3D" id="3.10.100.10">
    <property type="entry name" value="Mannose-Binding Protein A, subunit A"/>
    <property type="match status" value="1"/>
</dbReference>
<feature type="compositionally biased region" description="Polar residues" evidence="2">
    <location>
        <begin position="30"/>
        <end position="40"/>
    </location>
</feature>
<feature type="compositionally biased region" description="Low complexity" evidence="2">
    <location>
        <begin position="8"/>
        <end position="19"/>
    </location>
</feature>
<dbReference type="PROSITE" id="PS50041">
    <property type="entry name" value="C_TYPE_LECTIN_2"/>
    <property type="match status" value="1"/>
</dbReference>
<dbReference type="AlphaFoldDB" id="C3YYQ7"/>
<evidence type="ECO:0000256" key="2">
    <source>
        <dbReference type="SAM" id="MobiDB-lite"/>
    </source>
</evidence>
<proteinExistence type="predicted"/>
<feature type="domain" description="C-type lectin" evidence="3">
    <location>
        <begin position="403"/>
        <end position="528"/>
    </location>
</feature>
<dbReference type="InterPro" id="IPR050801">
    <property type="entry name" value="Ca-Dep_Lectins_ImmuneDev"/>
</dbReference>
<dbReference type="InterPro" id="IPR016186">
    <property type="entry name" value="C-type_lectin-like/link_sf"/>
</dbReference>
<dbReference type="PROSITE" id="PS00615">
    <property type="entry name" value="C_TYPE_LECTIN_1"/>
    <property type="match status" value="1"/>
</dbReference>
<evidence type="ECO:0000313" key="4">
    <source>
        <dbReference type="EMBL" id="EEN54415.1"/>
    </source>
</evidence>
<feature type="compositionally biased region" description="Basic and acidic residues" evidence="2">
    <location>
        <begin position="20"/>
        <end position="29"/>
    </location>
</feature>